<protein>
    <submittedName>
        <fullName evidence="7">FtsW/RodA/SpoVE family cell cycle protein</fullName>
    </submittedName>
</protein>
<feature type="transmembrane region" description="Helical" evidence="6">
    <location>
        <begin position="321"/>
        <end position="338"/>
    </location>
</feature>
<dbReference type="RefSeq" id="WP_343839879.1">
    <property type="nucleotide sequence ID" value="NZ_BAAADO010000003.1"/>
</dbReference>
<feature type="transmembrane region" description="Helical" evidence="6">
    <location>
        <begin position="358"/>
        <end position="378"/>
    </location>
</feature>
<feature type="transmembrane region" description="Helical" evidence="6">
    <location>
        <begin position="291"/>
        <end position="309"/>
    </location>
</feature>
<dbReference type="InterPro" id="IPR001182">
    <property type="entry name" value="FtsW/RodA"/>
</dbReference>
<sequence length="389" mass="43525">MEKDNKRFNIDYILIFIILALGAISVISLYTVQDILLTDSNTIFYKQQIIWYVLGFIVIGAMMFLDYDNYRKMTWILYGIGLFALAGVYFLPFSLELNNARGWYDLGVGTVQPAEFMKIILILTVAHVITTHNEKRLNPGFKDDVWLLAKVGLVTLPPVLIVFGMPDVGSAVVLTCIVAFMILVSGIRWRILLVITGLVGLIIGAFIGLYFLFPDFVQNYLNDTIFSHVFERLEAWFDPQQNVQGSGYQINNTLLAIGSGQLFGKGFDNFDVTNIPVRESDMIFSVIGEQFGFVGSSIVIILFFFLIYRIIQTALACKDPFGSYICAGVVGMITYQVIQNIGMSLKILPISGLPLPFISAGGSSLIAYMMAIGLILNIRSRIRSYMFDD</sequence>
<dbReference type="EMBL" id="BAAADO010000003">
    <property type="protein sequence ID" value="GAA0491972.1"/>
    <property type="molecule type" value="Genomic_DNA"/>
</dbReference>
<evidence type="ECO:0000256" key="1">
    <source>
        <dbReference type="ARBA" id="ARBA00004141"/>
    </source>
</evidence>
<gene>
    <name evidence="7" type="ORF">GCM10008986_17740</name>
</gene>
<evidence type="ECO:0000256" key="6">
    <source>
        <dbReference type="SAM" id="Phobius"/>
    </source>
</evidence>
<name>A0ABP3L4W6_9BACI</name>
<keyword evidence="5 6" id="KW-0472">Membrane</keyword>
<feature type="transmembrane region" description="Helical" evidence="6">
    <location>
        <begin position="75"/>
        <end position="95"/>
    </location>
</feature>
<accession>A0ABP3L4W6</accession>
<reference evidence="8" key="1">
    <citation type="journal article" date="2019" name="Int. J. Syst. Evol. Microbiol.">
        <title>The Global Catalogue of Microorganisms (GCM) 10K type strain sequencing project: providing services to taxonomists for standard genome sequencing and annotation.</title>
        <authorList>
            <consortium name="The Broad Institute Genomics Platform"/>
            <consortium name="The Broad Institute Genome Sequencing Center for Infectious Disease"/>
            <person name="Wu L."/>
            <person name="Ma J."/>
        </authorList>
    </citation>
    <scope>NUCLEOTIDE SEQUENCE [LARGE SCALE GENOMIC DNA]</scope>
    <source>
        <strain evidence="8">JCM 12389</strain>
    </source>
</reference>
<comment type="subcellular location">
    <subcellularLocation>
        <location evidence="1">Membrane</location>
        <topology evidence="1">Multi-pass membrane protein</topology>
    </subcellularLocation>
</comment>
<dbReference type="Pfam" id="PF01098">
    <property type="entry name" value="FTSW_RODA_SPOVE"/>
    <property type="match status" value="1"/>
</dbReference>
<comment type="caution">
    <text evidence="7">The sequence shown here is derived from an EMBL/GenBank/DDBJ whole genome shotgun (WGS) entry which is preliminary data.</text>
</comment>
<evidence type="ECO:0000313" key="8">
    <source>
        <dbReference type="Proteomes" id="UP001500880"/>
    </source>
</evidence>
<dbReference type="PANTHER" id="PTHR30474">
    <property type="entry name" value="CELL CYCLE PROTEIN"/>
    <property type="match status" value="1"/>
</dbReference>
<keyword evidence="3" id="KW-0133">Cell shape</keyword>
<feature type="transmembrane region" description="Helical" evidence="6">
    <location>
        <begin position="12"/>
        <end position="29"/>
    </location>
</feature>
<evidence type="ECO:0000256" key="2">
    <source>
        <dbReference type="ARBA" id="ARBA00022692"/>
    </source>
</evidence>
<proteinExistence type="predicted"/>
<keyword evidence="8" id="KW-1185">Reference proteome</keyword>
<evidence type="ECO:0000313" key="7">
    <source>
        <dbReference type="EMBL" id="GAA0491972.1"/>
    </source>
</evidence>
<keyword evidence="2 6" id="KW-0812">Transmembrane</keyword>
<organism evidence="7 8">
    <name type="scientific">Salinibacillus aidingensis</name>
    <dbReference type="NCBI Taxonomy" id="237684"/>
    <lineage>
        <taxon>Bacteria</taxon>
        <taxon>Bacillati</taxon>
        <taxon>Bacillota</taxon>
        <taxon>Bacilli</taxon>
        <taxon>Bacillales</taxon>
        <taxon>Bacillaceae</taxon>
        <taxon>Salinibacillus</taxon>
    </lineage>
</organism>
<evidence type="ECO:0000256" key="5">
    <source>
        <dbReference type="ARBA" id="ARBA00023136"/>
    </source>
</evidence>
<evidence type="ECO:0000256" key="3">
    <source>
        <dbReference type="ARBA" id="ARBA00022960"/>
    </source>
</evidence>
<keyword evidence="4 6" id="KW-1133">Transmembrane helix</keyword>
<dbReference type="Proteomes" id="UP001500880">
    <property type="component" value="Unassembled WGS sequence"/>
</dbReference>
<dbReference type="PANTHER" id="PTHR30474:SF1">
    <property type="entry name" value="PEPTIDOGLYCAN GLYCOSYLTRANSFERASE MRDB"/>
    <property type="match status" value="1"/>
</dbReference>
<feature type="transmembrane region" description="Helical" evidence="6">
    <location>
        <begin position="168"/>
        <end position="184"/>
    </location>
</feature>
<feature type="transmembrane region" description="Helical" evidence="6">
    <location>
        <begin position="191"/>
        <end position="213"/>
    </location>
</feature>
<evidence type="ECO:0000256" key="4">
    <source>
        <dbReference type="ARBA" id="ARBA00022989"/>
    </source>
</evidence>
<feature type="transmembrane region" description="Helical" evidence="6">
    <location>
        <begin position="49"/>
        <end position="68"/>
    </location>
</feature>